<comment type="catalytic activity">
    <reaction evidence="10">
        <text>lanosterol + NADPH + H(+) = 24,25-dihydrolanosterol + NADP(+)</text>
        <dbReference type="Rhea" id="RHEA:33919"/>
        <dbReference type="ChEBI" id="CHEBI:15378"/>
        <dbReference type="ChEBI" id="CHEBI:16521"/>
        <dbReference type="ChEBI" id="CHEBI:28113"/>
        <dbReference type="ChEBI" id="CHEBI:57783"/>
        <dbReference type="ChEBI" id="CHEBI:58349"/>
    </reaction>
    <physiologicalReaction direction="left-to-right" evidence="10">
        <dbReference type="Rhea" id="RHEA:33920"/>
    </physiologicalReaction>
</comment>
<evidence type="ECO:0000256" key="11">
    <source>
        <dbReference type="ARBA" id="ARBA00052927"/>
    </source>
</evidence>
<keyword evidence="6" id="KW-1133">Transmembrane helix</keyword>
<proteinExistence type="inferred from homology"/>
<dbReference type="InterPro" id="IPR006094">
    <property type="entry name" value="Oxid_FAD_bind_N"/>
</dbReference>
<dbReference type="GO" id="GO:0009408">
    <property type="term" value="P:response to heat"/>
    <property type="evidence" value="ECO:0007669"/>
    <property type="project" value="UniProtKB-ARBA"/>
</dbReference>
<dbReference type="CDD" id="cd06526">
    <property type="entry name" value="metazoan_ACD"/>
    <property type="match status" value="1"/>
</dbReference>
<dbReference type="SUPFAM" id="SSF56176">
    <property type="entry name" value="FAD-binding/transporter-associated domain-like"/>
    <property type="match status" value="2"/>
</dbReference>
<comment type="subunit">
    <text evidence="3">Homodimer.</text>
</comment>
<dbReference type="InterPro" id="IPR016169">
    <property type="entry name" value="FAD-bd_PCMH_sub2"/>
</dbReference>
<dbReference type="Gene3D" id="3.30.465.10">
    <property type="match status" value="2"/>
</dbReference>
<dbReference type="Gene3D" id="2.60.40.790">
    <property type="match status" value="1"/>
</dbReference>
<feature type="domain" description="FAD-binding PCMH-type" evidence="15">
    <location>
        <begin position="649"/>
        <end position="825"/>
    </location>
</feature>
<dbReference type="PROSITE" id="PS01031">
    <property type="entry name" value="SHSP"/>
    <property type="match status" value="1"/>
</dbReference>
<comment type="similarity">
    <text evidence="12 13">Belongs to the small heat shock protein (HSP20) family.</text>
</comment>
<evidence type="ECO:0000256" key="7">
    <source>
        <dbReference type="ARBA" id="ARBA00023002"/>
    </source>
</evidence>
<evidence type="ECO:0000256" key="5">
    <source>
        <dbReference type="ARBA" id="ARBA00022692"/>
    </source>
</evidence>
<accession>A0A8J9YGJ6</accession>
<dbReference type="GO" id="GO:0050614">
    <property type="term" value="F:Delta24-sterol reductase activity"/>
    <property type="evidence" value="ECO:0007669"/>
    <property type="project" value="UniProtKB-EC"/>
</dbReference>
<protein>
    <recommendedName>
        <fullName evidence="4">Delta(24)-sterol reductase</fullName>
        <ecNumber evidence="4">1.3.1.72</ecNumber>
    </recommendedName>
</protein>
<evidence type="ECO:0000259" key="15">
    <source>
        <dbReference type="PROSITE" id="PS51387"/>
    </source>
</evidence>
<organism evidence="16 17">
    <name type="scientific">Brenthis ino</name>
    <name type="common">lesser marbled fritillary</name>
    <dbReference type="NCBI Taxonomy" id="405034"/>
    <lineage>
        <taxon>Eukaryota</taxon>
        <taxon>Metazoa</taxon>
        <taxon>Ecdysozoa</taxon>
        <taxon>Arthropoda</taxon>
        <taxon>Hexapoda</taxon>
        <taxon>Insecta</taxon>
        <taxon>Pterygota</taxon>
        <taxon>Neoptera</taxon>
        <taxon>Endopterygota</taxon>
        <taxon>Lepidoptera</taxon>
        <taxon>Glossata</taxon>
        <taxon>Ditrysia</taxon>
        <taxon>Papilionoidea</taxon>
        <taxon>Nymphalidae</taxon>
        <taxon>Heliconiinae</taxon>
        <taxon>Argynnini</taxon>
        <taxon>Brenthis</taxon>
    </lineage>
</organism>
<dbReference type="Pfam" id="PF01565">
    <property type="entry name" value="FAD_binding_4"/>
    <property type="match status" value="2"/>
</dbReference>
<dbReference type="InterPro" id="IPR036318">
    <property type="entry name" value="FAD-bd_PCMH-like_sf"/>
</dbReference>
<dbReference type="GO" id="GO:0005777">
    <property type="term" value="C:peroxisome"/>
    <property type="evidence" value="ECO:0007669"/>
    <property type="project" value="UniProtKB-SubCell"/>
</dbReference>
<keyword evidence="17" id="KW-1185">Reference proteome</keyword>
<sequence length="1115" mass="129232">MSFWPATKPSFGDEVVLRSIDWLENFPWRNDATVKCDKGKYQILLHAKDFTPEEITVKTIDGFIVVEGKHEEKKDEDGYISRHFVRRYILPDGCRPESVESKLSSDGILTITAPRKPTDDIQNYLIYVNNWRKLCVIHKTVDSFLWDRILSGALDVKEWLSGDRKTKLCTARPTWQTMSFRHGLYKKTFTNIRVHLVDVLEVDTKNMTVRCEPLVTMGQLSKTLERLGLALAVVPELDGLTVGGLVMGTGVETSSHIYGLFQHICLEYELVLADGSVVTCSEQQNPDLFYAVPWSYGTLGFLTSVVIKVVPAKKYIRLQYHPYTNLSDLAKRFQEESTKDNPHQFVEALLFAKDSGVVMVGDMVDSVGRDGKLNPIGAWHSEWFFKQVEKNLKKCLQGNSKKTIEYIPLRDYYHRHTRSIFWELQDIIPFGNNVIFRYLFGWMMPPEVSLLKLTQTEAVAKLYNKAHVIQDMLVPVNTLEEAIEVFHQEFEVYPIWLCPFKIFSKPGQLRIDSSEWQMFVDIGVYGVPKAKDFVTEPSTRKIENFVTQKHGFQMLYADTYTTLEEFRRMFDHTLYDKLRNSLPYCKEAFPDIYGKVNKNGKNIIMTAVKPETFLEYLIIEYRWLIAITILMPASFLWKIWLTVRNYIVFKLNSAAKHHDRKVKGVQRQIKEWLAGDRKTKLCTARPTWQTMSIRHGLYKKTFTNIRVNLVDILEVDTKNMTVRCEPLVTMGQLSRTLEPLGLMIPVVPEMDQLTVGGLINATGVETSSHIYGLFQHICVEYELVLADGSVVTCNEKQNSDLFYSVPWSFGTLGFLTSATLKVIPTKKYIRLEYHSYTNLPDLSKKFRDECVKKNPHEFVEALMYTKDTGVVMVGDMVDEVGTDGKFNDFGKWHAQWFFKQVENYLNKYRQGHGQKAVEYIPLRSYIYRHTRSFFWELQDIIPFGNNVIFRYLFGWMMPPEVSLLKLTQPEAVTKLYNKGHVIQDMLVPIDDLEEAVEVFHKEFEVYPLWLCPFVLFNNPGLLRIDSGESKMFVDLGVYGNPKAEGFVAEASTRKIEHFVSQKRGFQMLYGDTYVTFEEFRRMFDHTVYDKLRNSLPYCKEAFPEIYGKVNKSVRV</sequence>
<dbReference type="AlphaFoldDB" id="A0A8J9YGJ6"/>
<keyword evidence="8" id="KW-0472">Membrane</keyword>
<dbReference type="OrthoDB" id="415825at2759"/>
<evidence type="ECO:0000256" key="6">
    <source>
        <dbReference type="ARBA" id="ARBA00022989"/>
    </source>
</evidence>
<evidence type="ECO:0000256" key="1">
    <source>
        <dbReference type="ARBA" id="ARBA00004167"/>
    </source>
</evidence>
<dbReference type="InterPro" id="IPR016166">
    <property type="entry name" value="FAD-bd_PCMH"/>
</dbReference>
<feature type="non-terminal residue" evidence="16">
    <location>
        <position position="1115"/>
    </location>
</feature>
<keyword evidence="5" id="KW-0812">Transmembrane</keyword>
<gene>
    <name evidence="16" type="ORF">BINO364_LOCUS16406</name>
</gene>
<evidence type="ECO:0000256" key="9">
    <source>
        <dbReference type="ARBA" id="ARBA00023140"/>
    </source>
</evidence>
<evidence type="ECO:0000256" key="2">
    <source>
        <dbReference type="ARBA" id="ARBA00004275"/>
    </source>
</evidence>
<dbReference type="InterPro" id="IPR040165">
    <property type="entry name" value="Diminuto-like"/>
</dbReference>
<dbReference type="GO" id="GO:0000246">
    <property type="term" value="F:Delta24(24-1) sterol reductase activity"/>
    <property type="evidence" value="ECO:0007669"/>
    <property type="project" value="TreeGrafter"/>
</dbReference>
<dbReference type="EC" id="1.3.1.72" evidence="4"/>
<feature type="domain" description="FAD-binding PCMH-type" evidence="15">
    <location>
        <begin position="136"/>
        <end position="312"/>
    </location>
</feature>
<keyword evidence="9" id="KW-0576">Peroxisome</keyword>
<evidence type="ECO:0000256" key="13">
    <source>
        <dbReference type="RuleBase" id="RU003616"/>
    </source>
</evidence>
<dbReference type="InterPro" id="IPR002068">
    <property type="entry name" value="A-crystallin/Hsp20_dom"/>
</dbReference>
<dbReference type="PANTHER" id="PTHR10801:SF0">
    <property type="entry name" value="DELTA(24)-STEROL REDUCTASE"/>
    <property type="match status" value="1"/>
</dbReference>
<dbReference type="PANTHER" id="PTHR10801">
    <property type="entry name" value="24-DEHYDROCHOLESTEROL REDUCTASE"/>
    <property type="match status" value="1"/>
</dbReference>
<dbReference type="GO" id="GO:0071949">
    <property type="term" value="F:FAD binding"/>
    <property type="evidence" value="ECO:0007669"/>
    <property type="project" value="InterPro"/>
</dbReference>
<evidence type="ECO:0000313" key="16">
    <source>
        <dbReference type="EMBL" id="CAH0731574.1"/>
    </source>
</evidence>
<dbReference type="FunFam" id="3.30.465.10:FF:000006">
    <property type="entry name" value="Delta(24)-sterol reductase"/>
    <property type="match status" value="2"/>
</dbReference>
<dbReference type="GO" id="GO:0008202">
    <property type="term" value="P:steroid metabolic process"/>
    <property type="evidence" value="ECO:0007669"/>
    <property type="project" value="TreeGrafter"/>
</dbReference>
<comment type="subcellular location">
    <subcellularLocation>
        <location evidence="1">Membrane</location>
        <topology evidence="1">Single-pass membrane protein</topology>
    </subcellularLocation>
    <subcellularLocation>
        <location evidence="2">Peroxisome</location>
    </subcellularLocation>
</comment>
<evidence type="ECO:0000256" key="3">
    <source>
        <dbReference type="ARBA" id="ARBA00011738"/>
    </source>
</evidence>
<comment type="catalytic activity">
    <reaction evidence="11">
        <text>5alpha-cholest-8-en-3beta-ol + NADP(+) = zymosterol + NADPH + H(+)</text>
        <dbReference type="Rhea" id="RHEA:36399"/>
        <dbReference type="ChEBI" id="CHEBI:15378"/>
        <dbReference type="ChEBI" id="CHEBI:16608"/>
        <dbReference type="ChEBI" id="CHEBI:18252"/>
        <dbReference type="ChEBI" id="CHEBI:57783"/>
        <dbReference type="ChEBI" id="CHEBI:58349"/>
        <dbReference type="EC" id="1.3.1.72"/>
    </reaction>
    <physiologicalReaction direction="right-to-left" evidence="11">
        <dbReference type="Rhea" id="RHEA:36401"/>
    </physiologicalReaction>
</comment>
<keyword evidence="7" id="KW-0560">Oxidoreductase</keyword>
<dbReference type="GO" id="GO:0016020">
    <property type="term" value="C:membrane"/>
    <property type="evidence" value="ECO:0007669"/>
    <property type="project" value="UniProtKB-SubCell"/>
</dbReference>
<dbReference type="PRINTS" id="PR00299">
    <property type="entry name" value="ACRYSTALLIN"/>
</dbReference>
<evidence type="ECO:0000256" key="8">
    <source>
        <dbReference type="ARBA" id="ARBA00023136"/>
    </source>
</evidence>
<dbReference type="InterPro" id="IPR008978">
    <property type="entry name" value="HSP20-like_chaperone"/>
</dbReference>
<dbReference type="Pfam" id="PF00011">
    <property type="entry name" value="HSP20"/>
    <property type="match status" value="1"/>
</dbReference>
<evidence type="ECO:0000256" key="4">
    <source>
        <dbReference type="ARBA" id="ARBA00012405"/>
    </source>
</evidence>
<reference evidence="16" key="1">
    <citation type="submission" date="2021-12" db="EMBL/GenBank/DDBJ databases">
        <authorList>
            <person name="Martin H S."/>
        </authorList>
    </citation>
    <scope>NUCLEOTIDE SEQUENCE</scope>
</reference>
<evidence type="ECO:0000256" key="12">
    <source>
        <dbReference type="PROSITE-ProRule" id="PRU00285"/>
    </source>
</evidence>
<evidence type="ECO:0000256" key="10">
    <source>
        <dbReference type="ARBA" id="ARBA00051033"/>
    </source>
</evidence>
<dbReference type="Proteomes" id="UP000838878">
    <property type="component" value="Chromosome 9"/>
</dbReference>
<evidence type="ECO:0000259" key="14">
    <source>
        <dbReference type="PROSITE" id="PS01031"/>
    </source>
</evidence>
<dbReference type="InterPro" id="IPR001436">
    <property type="entry name" value="Alpha-crystallin/sHSP_animal"/>
</dbReference>
<dbReference type="PROSITE" id="PS51387">
    <property type="entry name" value="FAD_PCMH"/>
    <property type="match status" value="2"/>
</dbReference>
<dbReference type="SUPFAM" id="SSF49764">
    <property type="entry name" value="HSP20-like chaperones"/>
    <property type="match status" value="1"/>
</dbReference>
<feature type="domain" description="SHSP" evidence="14">
    <location>
        <begin position="23"/>
        <end position="129"/>
    </location>
</feature>
<name>A0A8J9YGJ6_9NEOP</name>
<evidence type="ECO:0000313" key="17">
    <source>
        <dbReference type="Proteomes" id="UP000838878"/>
    </source>
</evidence>
<dbReference type="EMBL" id="OV170229">
    <property type="protein sequence ID" value="CAH0731574.1"/>
    <property type="molecule type" value="Genomic_DNA"/>
</dbReference>